<keyword evidence="7" id="KW-1185">Reference proteome</keyword>
<feature type="coiled-coil region" evidence="2">
    <location>
        <begin position="115"/>
        <end position="142"/>
    </location>
</feature>
<dbReference type="OrthoDB" id="684343at2759"/>
<evidence type="ECO:0000259" key="4">
    <source>
        <dbReference type="Pfam" id="PF03763"/>
    </source>
</evidence>
<dbReference type="InterPro" id="IPR005518">
    <property type="entry name" value="Remorin_N"/>
</dbReference>
<dbReference type="PANTHER" id="PTHR31775">
    <property type="entry name" value="OS02G0117200 PROTEIN"/>
    <property type="match status" value="1"/>
</dbReference>
<evidence type="ECO:0008006" key="8">
    <source>
        <dbReference type="Google" id="ProtNLM"/>
    </source>
</evidence>
<dbReference type="Proteomes" id="UP000325577">
    <property type="component" value="Linkage Group LG5"/>
</dbReference>
<evidence type="ECO:0000313" key="7">
    <source>
        <dbReference type="Proteomes" id="UP000325577"/>
    </source>
</evidence>
<sequence length="192" mass="21556">MEEEEPKKVEFETPPVKHTPVKEEKSPYDVVSEKSVVPLPDEKLSHSSKPPATFENPGVEKSSGDSIDRDAVLARLETEKRLALIKAWEDSEKTKAENKAYKKLSAIGAWENSKKAAVEAQLKKIEENFEKKKAEYAEKKNNKVAEIHKAAEEKRAMIEAKRGEDILKVEDTAAKFRAASQIPKKLFGCFGC</sequence>
<feature type="compositionally biased region" description="Basic and acidic residues" evidence="3">
    <location>
        <begin position="1"/>
        <end position="11"/>
    </location>
</feature>
<protein>
    <recommendedName>
        <fullName evidence="8">Remorin C-terminal domain-containing protein</fullName>
    </recommendedName>
</protein>
<proteinExistence type="inferred from homology"/>
<evidence type="ECO:0000259" key="5">
    <source>
        <dbReference type="Pfam" id="PF03766"/>
    </source>
</evidence>
<dbReference type="EMBL" id="CM018048">
    <property type="protein sequence ID" value="KAA8522385.1"/>
    <property type="molecule type" value="Genomic_DNA"/>
</dbReference>
<keyword evidence="2" id="KW-0175">Coiled coil</keyword>
<organism evidence="6 7">
    <name type="scientific">Nyssa sinensis</name>
    <dbReference type="NCBI Taxonomy" id="561372"/>
    <lineage>
        <taxon>Eukaryota</taxon>
        <taxon>Viridiplantae</taxon>
        <taxon>Streptophyta</taxon>
        <taxon>Embryophyta</taxon>
        <taxon>Tracheophyta</taxon>
        <taxon>Spermatophyta</taxon>
        <taxon>Magnoliopsida</taxon>
        <taxon>eudicotyledons</taxon>
        <taxon>Gunneridae</taxon>
        <taxon>Pentapetalae</taxon>
        <taxon>asterids</taxon>
        <taxon>Cornales</taxon>
        <taxon>Nyssaceae</taxon>
        <taxon>Nyssa</taxon>
    </lineage>
</organism>
<evidence type="ECO:0000256" key="3">
    <source>
        <dbReference type="SAM" id="MobiDB-lite"/>
    </source>
</evidence>
<evidence type="ECO:0000256" key="2">
    <source>
        <dbReference type="SAM" id="Coils"/>
    </source>
</evidence>
<dbReference type="AlphaFoldDB" id="A0A5J4ZUI3"/>
<feature type="domain" description="Remorin C-terminal" evidence="4">
    <location>
        <begin position="80"/>
        <end position="185"/>
    </location>
</feature>
<evidence type="ECO:0000313" key="6">
    <source>
        <dbReference type="EMBL" id="KAA8522385.1"/>
    </source>
</evidence>
<comment type="similarity">
    <text evidence="1">Belongs to the remorin family.</text>
</comment>
<dbReference type="Pfam" id="PF03763">
    <property type="entry name" value="Remorin_C"/>
    <property type="match status" value="1"/>
</dbReference>
<accession>A0A5J4ZUI3</accession>
<dbReference type="Pfam" id="PF03766">
    <property type="entry name" value="Remorin_N"/>
    <property type="match status" value="1"/>
</dbReference>
<evidence type="ECO:0000256" key="1">
    <source>
        <dbReference type="ARBA" id="ARBA00005711"/>
    </source>
</evidence>
<dbReference type="PANTHER" id="PTHR31775:SF5">
    <property type="entry name" value="REMORIN 1.4"/>
    <property type="match status" value="1"/>
</dbReference>
<feature type="domain" description="Remorin N-terminal" evidence="5">
    <location>
        <begin position="29"/>
        <end position="76"/>
    </location>
</feature>
<gene>
    <name evidence="6" type="ORF">F0562_013254</name>
</gene>
<name>A0A5J4ZUI3_9ASTE</name>
<dbReference type="InterPro" id="IPR005516">
    <property type="entry name" value="Remorin_C"/>
</dbReference>
<feature type="region of interest" description="Disordered" evidence="3">
    <location>
        <begin position="1"/>
        <end position="66"/>
    </location>
</feature>
<reference evidence="6 7" key="1">
    <citation type="submission" date="2019-09" db="EMBL/GenBank/DDBJ databases">
        <title>A chromosome-level genome assembly of the Chinese tupelo Nyssa sinensis.</title>
        <authorList>
            <person name="Yang X."/>
            <person name="Kang M."/>
            <person name="Yang Y."/>
            <person name="Xiong H."/>
            <person name="Wang M."/>
            <person name="Zhang Z."/>
            <person name="Wang Z."/>
            <person name="Wu H."/>
            <person name="Ma T."/>
            <person name="Liu J."/>
            <person name="Xi Z."/>
        </authorList>
    </citation>
    <scope>NUCLEOTIDE SEQUENCE [LARGE SCALE GENOMIC DNA]</scope>
    <source>
        <strain evidence="6">J267</strain>
        <tissue evidence="6">Leaf</tissue>
    </source>
</reference>